<reference evidence="2 3" key="1">
    <citation type="submission" date="2024-08" db="EMBL/GenBank/DDBJ databases">
        <title>Two novel Cytobacillus novel species.</title>
        <authorList>
            <person name="Liu G."/>
        </authorList>
    </citation>
    <scope>NUCLEOTIDE SEQUENCE [LARGE SCALE GENOMIC DNA]</scope>
    <source>
        <strain evidence="2 3">FJAT-54145</strain>
    </source>
</reference>
<keyword evidence="3" id="KW-1185">Reference proteome</keyword>
<sequence>MSTKRNHHDYFEKAAMYDLLAMYYKYIDPSTHMMYYQKHLKYMHKAIQSYRTDMMPGNNMGGAQPARVRVLHAAPGAGNVDIYVNGNRILRDFPFKESSNYLSLPAGKYQIDIYPAGNMVSTVISKKVTVEGGRFYTLAAIGQPDKHLRLLAYEDEPRVPAGETKVRFIHLSPDAPAVDIAVKNRDVIFPNVSYKQATNYLGLSPMTVDLEARVAGTNNVALSLPGVQLRPNEVYTIVAVGLLSGEPELETIVLRG</sequence>
<name>A0ABW6KCW9_9BACI</name>
<feature type="domain" description="DUF4397" evidence="1">
    <location>
        <begin position="66"/>
        <end position="181"/>
    </location>
</feature>
<gene>
    <name evidence="2" type="ORF">ACFYKX_15995</name>
</gene>
<dbReference type="EMBL" id="JBIACK010000008">
    <property type="protein sequence ID" value="MFE8702100.1"/>
    <property type="molecule type" value="Genomic_DNA"/>
</dbReference>
<evidence type="ECO:0000313" key="3">
    <source>
        <dbReference type="Proteomes" id="UP001601059"/>
    </source>
</evidence>
<dbReference type="InterPro" id="IPR025510">
    <property type="entry name" value="DUF4397"/>
</dbReference>
<dbReference type="RefSeq" id="WP_389362065.1">
    <property type="nucleotide sequence ID" value="NZ_JBIACK010000008.1"/>
</dbReference>
<dbReference type="Proteomes" id="UP001601059">
    <property type="component" value="Unassembled WGS sequence"/>
</dbReference>
<proteinExistence type="predicted"/>
<evidence type="ECO:0000259" key="1">
    <source>
        <dbReference type="Pfam" id="PF14344"/>
    </source>
</evidence>
<dbReference type="Pfam" id="PF14344">
    <property type="entry name" value="DUF4397"/>
    <property type="match status" value="1"/>
</dbReference>
<evidence type="ECO:0000313" key="2">
    <source>
        <dbReference type="EMBL" id="MFE8702100.1"/>
    </source>
</evidence>
<organism evidence="2 3">
    <name type="scientific">Cytobacillus spartinae</name>
    <dbReference type="NCBI Taxonomy" id="3299023"/>
    <lineage>
        <taxon>Bacteria</taxon>
        <taxon>Bacillati</taxon>
        <taxon>Bacillota</taxon>
        <taxon>Bacilli</taxon>
        <taxon>Bacillales</taxon>
        <taxon>Bacillaceae</taxon>
        <taxon>Cytobacillus</taxon>
    </lineage>
</organism>
<comment type="caution">
    <text evidence="2">The sequence shown here is derived from an EMBL/GenBank/DDBJ whole genome shotgun (WGS) entry which is preliminary data.</text>
</comment>
<accession>A0ABW6KCW9</accession>
<protein>
    <submittedName>
        <fullName evidence="2">DUF4397 domain-containing protein</fullName>
    </submittedName>
</protein>